<dbReference type="EMBL" id="JABZSJ010000027">
    <property type="protein sequence ID" value="MBF1384397.1"/>
    <property type="molecule type" value="Genomic_DNA"/>
</dbReference>
<reference evidence="2" key="1">
    <citation type="submission" date="2020-04" db="EMBL/GenBank/DDBJ databases">
        <title>Deep metagenomics examines the oral microbiome during advanced dental caries in children, revealing novel taxa and co-occurrences with host molecules.</title>
        <authorList>
            <person name="Baker J.L."/>
            <person name="Morton J.T."/>
            <person name="Dinis M."/>
            <person name="Alvarez R."/>
            <person name="Tran N.C."/>
            <person name="Knight R."/>
            <person name="Edlund A."/>
        </authorList>
    </citation>
    <scope>NUCLEOTIDE SEQUENCE</scope>
    <source>
        <strain evidence="2">JCVI_44_bin.5</strain>
    </source>
</reference>
<feature type="transmembrane region" description="Helical" evidence="1">
    <location>
        <begin position="90"/>
        <end position="108"/>
    </location>
</feature>
<accession>A0A930HMJ2</accession>
<proteinExistence type="predicted"/>
<dbReference type="Proteomes" id="UP000771736">
    <property type="component" value="Unassembled WGS sequence"/>
</dbReference>
<evidence type="ECO:0000256" key="1">
    <source>
        <dbReference type="SAM" id="Phobius"/>
    </source>
</evidence>
<organism evidence="2 3">
    <name type="scientific">Prevotella aurantiaca</name>
    <dbReference type="NCBI Taxonomy" id="596085"/>
    <lineage>
        <taxon>Bacteria</taxon>
        <taxon>Pseudomonadati</taxon>
        <taxon>Bacteroidota</taxon>
        <taxon>Bacteroidia</taxon>
        <taxon>Bacteroidales</taxon>
        <taxon>Prevotellaceae</taxon>
        <taxon>Prevotella</taxon>
    </lineage>
</organism>
<protein>
    <submittedName>
        <fullName evidence="2">Uncharacterized protein</fullName>
    </submittedName>
</protein>
<keyword evidence="1" id="KW-0472">Membrane</keyword>
<keyword evidence="1" id="KW-0812">Transmembrane</keyword>
<gene>
    <name evidence="2" type="ORF">HXN26_06035</name>
</gene>
<evidence type="ECO:0000313" key="2">
    <source>
        <dbReference type="EMBL" id="MBF1384397.1"/>
    </source>
</evidence>
<sequence>MDRKETEKLLERFYNGITDETEEKRLTEYFCSNEVDKQLRKEGEIFLALQQNKSIEIPFDLESKIERQINQWNTIESTARKTARKANLRWTIGICASILLLIGVGIFIDKNGNSQLSDTEKLDTFDNPEDAYATANKALTKFSVSINKGLKTINNATNLSTNK</sequence>
<dbReference type="AlphaFoldDB" id="A0A930HMJ2"/>
<keyword evidence="1" id="KW-1133">Transmembrane helix</keyword>
<comment type="caution">
    <text evidence="2">The sequence shown here is derived from an EMBL/GenBank/DDBJ whole genome shotgun (WGS) entry which is preliminary data.</text>
</comment>
<dbReference type="RefSeq" id="WP_273159593.1">
    <property type="nucleotide sequence ID" value="NZ_CAUSWD010000024.1"/>
</dbReference>
<name>A0A930HMJ2_9BACT</name>
<evidence type="ECO:0000313" key="3">
    <source>
        <dbReference type="Proteomes" id="UP000771736"/>
    </source>
</evidence>